<dbReference type="PROSITE" id="PS50943">
    <property type="entry name" value="HTH_CROC1"/>
    <property type="match status" value="1"/>
</dbReference>
<dbReference type="EMBL" id="BARS01001277">
    <property type="protein sequence ID" value="GAF69583.1"/>
    <property type="molecule type" value="Genomic_DNA"/>
</dbReference>
<dbReference type="CDD" id="cd00093">
    <property type="entry name" value="HTH_XRE"/>
    <property type="match status" value="1"/>
</dbReference>
<dbReference type="GO" id="GO:0003677">
    <property type="term" value="F:DNA binding"/>
    <property type="evidence" value="ECO:0007669"/>
    <property type="project" value="InterPro"/>
</dbReference>
<feature type="domain" description="HTH cro/C1-type" evidence="1">
    <location>
        <begin position="21"/>
        <end position="75"/>
    </location>
</feature>
<dbReference type="SUPFAM" id="SSF47413">
    <property type="entry name" value="lambda repressor-like DNA-binding domains"/>
    <property type="match status" value="1"/>
</dbReference>
<dbReference type="SMART" id="SM00530">
    <property type="entry name" value="HTH_XRE"/>
    <property type="match status" value="1"/>
</dbReference>
<evidence type="ECO:0000259" key="1">
    <source>
        <dbReference type="PROSITE" id="PS50943"/>
    </source>
</evidence>
<dbReference type="Gene3D" id="1.10.260.40">
    <property type="entry name" value="lambda repressor-like DNA-binding domains"/>
    <property type="match status" value="1"/>
</dbReference>
<accession>X0RLB3</accession>
<dbReference type="AlphaFoldDB" id="X0RLB3"/>
<sequence>MAALSLRLVVWGQCESFREKIRREAKRRGWSGYRLGQESGVPIRTVQQYLRGACDLSGERLAKLCKALGLELKSRRRKGR</sequence>
<protein>
    <recommendedName>
        <fullName evidence="1">HTH cro/C1-type domain-containing protein</fullName>
    </recommendedName>
</protein>
<organism evidence="2">
    <name type="scientific">marine sediment metagenome</name>
    <dbReference type="NCBI Taxonomy" id="412755"/>
    <lineage>
        <taxon>unclassified sequences</taxon>
        <taxon>metagenomes</taxon>
        <taxon>ecological metagenomes</taxon>
    </lineage>
</organism>
<name>X0RLB3_9ZZZZ</name>
<proteinExistence type="predicted"/>
<dbReference type="InterPro" id="IPR010982">
    <property type="entry name" value="Lambda_DNA-bd_dom_sf"/>
</dbReference>
<gene>
    <name evidence="2" type="ORF">S01H1_02590</name>
</gene>
<dbReference type="InterPro" id="IPR001387">
    <property type="entry name" value="Cro/C1-type_HTH"/>
</dbReference>
<comment type="caution">
    <text evidence="2">The sequence shown here is derived from an EMBL/GenBank/DDBJ whole genome shotgun (WGS) entry which is preliminary data.</text>
</comment>
<dbReference type="Pfam" id="PF01381">
    <property type="entry name" value="HTH_3"/>
    <property type="match status" value="1"/>
</dbReference>
<reference evidence="2" key="1">
    <citation type="journal article" date="2014" name="Front. Microbiol.">
        <title>High frequency of phylogenetically diverse reductive dehalogenase-homologous genes in deep subseafloor sedimentary metagenomes.</title>
        <authorList>
            <person name="Kawai M."/>
            <person name="Futagami T."/>
            <person name="Toyoda A."/>
            <person name="Takaki Y."/>
            <person name="Nishi S."/>
            <person name="Hori S."/>
            <person name="Arai W."/>
            <person name="Tsubouchi T."/>
            <person name="Morono Y."/>
            <person name="Uchiyama I."/>
            <person name="Ito T."/>
            <person name="Fujiyama A."/>
            <person name="Inagaki F."/>
            <person name="Takami H."/>
        </authorList>
    </citation>
    <scope>NUCLEOTIDE SEQUENCE</scope>
    <source>
        <strain evidence="2">Expedition CK06-06</strain>
    </source>
</reference>
<evidence type="ECO:0000313" key="2">
    <source>
        <dbReference type="EMBL" id="GAF69583.1"/>
    </source>
</evidence>